<feature type="transmembrane region" description="Helical" evidence="7">
    <location>
        <begin position="65"/>
        <end position="83"/>
    </location>
</feature>
<dbReference type="CDD" id="cd17330">
    <property type="entry name" value="MFS_SLC46_TetA_like"/>
    <property type="match status" value="1"/>
</dbReference>
<name>F9XPQ6_ZYMTI</name>
<proteinExistence type="predicted"/>
<dbReference type="PANTHER" id="PTHR23504">
    <property type="entry name" value="MAJOR FACILITATOR SUPERFAMILY DOMAIN-CONTAINING PROTEIN 10"/>
    <property type="match status" value="1"/>
</dbReference>
<dbReference type="PROSITE" id="PS50850">
    <property type="entry name" value="MFS"/>
    <property type="match status" value="1"/>
</dbReference>
<dbReference type="SUPFAM" id="SSF103473">
    <property type="entry name" value="MFS general substrate transporter"/>
    <property type="match status" value="1"/>
</dbReference>
<evidence type="ECO:0000259" key="8">
    <source>
        <dbReference type="PROSITE" id="PS50850"/>
    </source>
</evidence>
<dbReference type="InParanoid" id="F9XPQ6"/>
<dbReference type="Pfam" id="PF07690">
    <property type="entry name" value="MFS_1"/>
    <property type="match status" value="1"/>
</dbReference>
<keyword evidence="2" id="KW-0813">Transport</keyword>
<dbReference type="InterPro" id="IPR036259">
    <property type="entry name" value="MFS_trans_sf"/>
</dbReference>
<feature type="transmembrane region" description="Helical" evidence="7">
    <location>
        <begin position="103"/>
        <end position="123"/>
    </location>
</feature>
<dbReference type="AlphaFoldDB" id="F9XPQ6"/>
<feature type="transmembrane region" description="Helical" evidence="7">
    <location>
        <begin position="390"/>
        <end position="415"/>
    </location>
</feature>
<dbReference type="PANTHER" id="PTHR23504:SF3">
    <property type="entry name" value="MAJOR FACILITATOR SUPERFAMILY (MFS) PROFILE DOMAIN-CONTAINING PROTEIN"/>
    <property type="match status" value="1"/>
</dbReference>
<dbReference type="KEGG" id="ztr:MYCGRDRAFT_111598"/>
<feature type="transmembrane region" description="Helical" evidence="7">
    <location>
        <begin position="328"/>
        <end position="348"/>
    </location>
</feature>
<accession>F9XPQ6</accession>
<evidence type="ECO:0000313" key="9">
    <source>
        <dbReference type="EMBL" id="EGP82782.1"/>
    </source>
</evidence>
<feature type="region of interest" description="Disordered" evidence="6">
    <location>
        <begin position="1"/>
        <end position="57"/>
    </location>
</feature>
<keyword evidence="10" id="KW-1185">Reference proteome</keyword>
<dbReference type="InterPro" id="IPR020846">
    <property type="entry name" value="MFS_dom"/>
</dbReference>
<dbReference type="PRINTS" id="PR01035">
    <property type="entry name" value="TCRTETA"/>
</dbReference>
<evidence type="ECO:0000313" key="10">
    <source>
        <dbReference type="Proteomes" id="UP000008062"/>
    </source>
</evidence>
<protein>
    <recommendedName>
        <fullName evidence="8">Major facilitator superfamily (MFS) profile domain-containing protein</fullName>
    </recommendedName>
</protein>
<dbReference type="Proteomes" id="UP000008062">
    <property type="component" value="Chromosome 13"/>
</dbReference>
<reference evidence="9 10" key="1">
    <citation type="journal article" date="2011" name="PLoS Genet.">
        <title>Finished genome of the fungal wheat pathogen Mycosphaerella graminicola reveals dispensome structure, chromosome plasticity, and stealth pathogenesis.</title>
        <authorList>
            <person name="Goodwin S.B."/>
            <person name="Ben M'barek S."/>
            <person name="Dhillon B."/>
            <person name="Wittenberg A.H.J."/>
            <person name="Crane C.F."/>
            <person name="Hane J.K."/>
            <person name="Foster A.J."/>
            <person name="Van der Lee T.A.J."/>
            <person name="Grimwood J."/>
            <person name="Aerts A."/>
            <person name="Antoniw J."/>
            <person name="Bailey A."/>
            <person name="Bluhm B."/>
            <person name="Bowler J."/>
            <person name="Bristow J."/>
            <person name="van der Burgt A."/>
            <person name="Canto-Canche B."/>
            <person name="Churchill A.C.L."/>
            <person name="Conde-Ferraez L."/>
            <person name="Cools H.J."/>
            <person name="Coutinho P.M."/>
            <person name="Csukai M."/>
            <person name="Dehal P."/>
            <person name="De Wit P."/>
            <person name="Donzelli B."/>
            <person name="van de Geest H.C."/>
            <person name="van Ham R.C.H.J."/>
            <person name="Hammond-Kosack K.E."/>
            <person name="Henrissat B."/>
            <person name="Kilian A."/>
            <person name="Kobayashi A.K."/>
            <person name="Koopmann E."/>
            <person name="Kourmpetis Y."/>
            <person name="Kuzniar A."/>
            <person name="Lindquist E."/>
            <person name="Lombard V."/>
            <person name="Maliepaard C."/>
            <person name="Martins N."/>
            <person name="Mehrabi R."/>
            <person name="Nap J.P.H."/>
            <person name="Ponomarenko A."/>
            <person name="Rudd J.J."/>
            <person name="Salamov A."/>
            <person name="Schmutz J."/>
            <person name="Schouten H.J."/>
            <person name="Shapiro H."/>
            <person name="Stergiopoulos I."/>
            <person name="Torriani S.F.F."/>
            <person name="Tu H."/>
            <person name="de Vries R.P."/>
            <person name="Waalwijk C."/>
            <person name="Ware S.B."/>
            <person name="Wiebenga A."/>
            <person name="Zwiers L.-H."/>
            <person name="Oliver R.P."/>
            <person name="Grigoriev I.V."/>
            <person name="Kema G.H.J."/>
        </authorList>
    </citation>
    <scope>NUCLEOTIDE SEQUENCE [LARGE SCALE GENOMIC DNA]</scope>
    <source>
        <strain evidence="10">CBS 115943 / IPO323</strain>
    </source>
</reference>
<comment type="subcellular location">
    <subcellularLocation>
        <location evidence="1">Membrane</location>
        <topology evidence="1">Multi-pass membrane protein</topology>
    </subcellularLocation>
</comment>
<keyword evidence="4 7" id="KW-1133">Transmembrane helix</keyword>
<evidence type="ECO:0000256" key="6">
    <source>
        <dbReference type="SAM" id="MobiDB-lite"/>
    </source>
</evidence>
<feature type="transmembrane region" description="Helical" evidence="7">
    <location>
        <begin position="520"/>
        <end position="544"/>
    </location>
</feature>
<dbReference type="InterPro" id="IPR001958">
    <property type="entry name" value="Tet-R_TetA/multi-R_MdtG-like"/>
</dbReference>
<evidence type="ECO:0000256" key="2">
    <source>
        <dbReference type="ARBA" id="ARBA00022448"/>
    </source>
</evidence>
<dbReference type="GO" id="GO:0016020">
    <property type="term" value="C:membrane"/>
    <property type="evidence" value="ECO:0007669"/>
    <property type="project" value="UniProtKB-SubCell"/>
</dbReference>
<evidence type="ECO:0000256" key="5">
    <source>
        <dbReference type="ARBA" id="ARBA00023136"/>
    </source>
</evidence>
<keyword evidence="3 7" id="KW-0812">Transmembrane</keyword>
<feature type="transmembrane region" description="Helical" evidence="7">
    <location>
        <begin position="427"/>
        <end position="452"/>
    </location>
</feature>
<organism evidence="9 10">
    <name type="scientific">Zymoseptoria tritici (strain CBS 115943 / IPO323)</name>
    <name type="common">Speckled leaf blotch fungus</name>
    <name type="synonym">Septoria tritici</name>
    <dbReference type="NCBI Taxonomy" id="336722"/>
    <lineage>
        <taxon>Eukaryota</taxon>
        <taxon>Fungi</taxon>
        <taxon>Dikarya</taxon>
        <taxon>Ascomycota</taxon>
        <taxon>Pezizomycotina</taxon>
        <taxon>Dothideomycetes</taxon>
        <taxon>Dothideomycetidae</taxon>
        <taxon>Mycosphaerellales</taxon>
        <taxon>Mycosphaerellaceae</taxon>
        <taxon>Zymoseptoria</taxon>
    </lineage>
</organism>
<dbReference type="EMBL" id="CM001208">
    <property type="protein sequence ID" value="EGP82782.1"/>
    <property type="molecule type" value="Genomic_DNA"/>
</dbReference>
<feature type="compositionally biased region" description="Polar residues" evidence="6">
    <location>
        <begin position="31"/>
        <end position="42"/>
    </location>
</feature>
<dbReference type="OrthoDB" id="419616at2759"/>
<feature type="transmembrane region" description="Helical" evidence="7">
    <location>
        <begin position="160"/>
        <end position="180"/>
    </location>
</feature>
<dbReference type="HOGENOM" id="CLU_001265_54_6_1"/>
<sequence length="554" mass="59071">MPPAADMTRTEDSTDAVTEVTPLLAAAESGTPASYNGGNNSKAAAEQNAGSTDDEEEPPMPVVQILLLCYASLAEPVAYFSIFPFVNEMIERTGSVPVSSVGFYAGLIESLFSLVQMILMILYGRMADRIGRKPVLVFSLAGVTIATAMFGLSRTLWQMIMFRCVAGLFAGSVVTVRTMLSENTTKLTQGKAFAWYSFARNIGLFIGPLVGGGLANPAKLYPGTFGGVQFFEDYPYFLATFVAGLVCLTSALSSLFFLNETLKTASASDDSKPAPPLTTTEVLNAPGVKMVLYIFAHVGVLALGYTALSPVYLYTPIHLGGLHFSPEQISWFIALAGFSQALWMLFAFPPLQRTLGTGTVLRICAAGWPFMMAVYPLLNEFARRGWFTAMWTVGAGNIILGSGVAMAFACVQLCLNDVSPSPTVLATVNAIALTVNCGVRAIAPALFTTIYAFGIKLGWADGHLAWFLVVAIALGLNVATRYLPEAAEGRPVVKVKHVDHANDDLLSRAPSSDMSETSALAVLMPILIFLPSLSLSITVGVVVLDYVVCSVTAM</sequence>
<dbReference type="GO" id="GO:0022857">
    <property type="term" value="F:transmembrane transporter activity"/>
    <property type="evidence" value="ECO:0007669"/>
    <property type="project" value="InterPro"/>
</dbReference>
<evidence type="ECO:0000256" key="3">
    <source>
        <dbReference type="ARBA" id="ARBA00022692"/>
    </source>
</evidence>
<feature type="domain" description="Major facilitator superfamily (MFS) profile" evidence="8">
    <location>
        <begin position="64"/>
        <end position="487"/>
    </location>
</feature>
<evidence type="ECO:0000256" key="7">
    <source>
        <dbReference type="SAM" id="Phobius"/>
    </source>
</evidence>
<dbReference type="OMA" id="IWQMILF"/>
<gene>
    <name evidence="9" type="ORF">MYCGRDRAFT_111598</name>
</gene>
<feature type="transmembrane region" description="Helical" evidence="7">
    <location>
        <begin position="135"/>
        <end position="154"/>
    </location>
</feature>
<dbReference type="eggNOG" id="KOG2615">
    <property type="taxonomic scope" value="Eukaryota"/>
</dbReference>
<feature type="transmembrane region" description="Helical" evidence="7">
    <location>
        <begin position="234"/>
        <end position="258"/>
    </location>
</feature>
<feature type="transmembrane region" description="Helical" evidence="7">
    <location>
        <begin position="192"/>
        <end position="214"/>
    </location>
</feature>
<dbReference type="Gene3D" id="1.20.1250.20">
    <property type="entry name" value="MFS general substrate transporter like domains"/>
    <property type="match status" value="1"/>
</dbReference>
<evidence type="ECO:0000256" key="4">
    <source>
        <dbReference type="ARBA" id="ARBA00022989"/>
    </source>
</evidence>
<keyword evidence="5 7" id="KW-0472">Membrane</keyword>
<dbReference type="RefSeq" id="XP_003847806.1">
    <property type="nucleotide sequence ID" value="XM_003847758.1"/>
</dbReference>
<feature type="transmembrane region" description="Helical" evidence="7">
    <location>
        <begin position="464"/>
        <end position="484"/>
    </location>
</feature>
<dbReference type="InterPro" id="IPR011701">
    <property type="entry name" value="MFS"/>
</dbReference>
<feature type="transmembrane region" description="Helical" evidence="7">
    <location>
        <begin position="290"/>
        <end position="308"/>
    </location>
</feature>
<evidence type="ECO:0000256" key="1">
    <source>
        <dbReference type="ARBA" id="ARBA00004141"/>
    </source>
</evidence>
<dbReference type="GeneID" id="13400824"/>